<dbReference type="Pfam" id="PF07992">
    <property type="entry name" value="Pyr_redox_2"/>
    <property type="match status" value="1"/>
</dbReference>
<comment type="similarity">
    <text evidence="2">Belongs to the NADH dehydrogenase family.</text>
</comment>
<evidence type="ECO:0000256" key="2">
    <source>
        <dbReference type="ARBA" id="ARBA00005272"/>
    </source>
</evidence>
<organism evidence="8 9">
    <name type="scientific">Virgisporangium aliadipatigenens</name>
    <dbReference type="NCBI Taxonomy" id="741659"/>
    <lineage>
        <taxon>Bacteria</taxon>
        <taxon>Bacillati</taxon>
        <taxon>Actinomycetota</taxon>
        <taxon>Actinomycetes</taxon>
        <taxon>Micromonosporales</taxon>
        <taxon>Micromonosporaceae</taxon>
        <taxon>Virgisporangium</taxon>
    </lineage>
</organism>
<accession>A0A8J4DMD7</accession>
<dbReference type="InterPro" id="IPR051169">
    <property type="entry name" value="NADH-Q_oxidoreductase"/>
</dbReference>
<dbReference type="EMBL" id="BOPF01000002">
    <property type="protein sequence ID" value="GIJ43675.1"/>
    <property type="molecule type" value="Genomic_DNA"/>
</dbReference>
<evidence type="ECO:0000256" key="1">
    <source>
        <dbReference type="ARBA" id="ARBA00001974"/>
    </source>
</evidence>
<comment type="caution">
    <text evidence="8">The sequence shown here is derived from an EMBL/GenBank/DDBJ whole genome shotgun (WGS) entry which is preliminary data.</text>
</comment>
<feature type="domain" description="FAD/NAD(P)-binding" evidence="7">
    <location>
        <begin position="2"/>
        <end position="301"/>
    </location>
</feature>
<dbReference type="RefSeq" id="WP_203897232.1">
    <property type="nucleotide sequence ID" value="NZ_BOPF01000002.1"/>
</dbReference>
<gene>
    <name evidence="8" type="primary">ndh</name>
    <name evidence="8" type="ORF">Val02_05610</name>
</gene>
<proteinExistence type="inferred from homology"/>
<dbReference type="Proteomes" id="UP000619260">
    <property type="component" value="Unassembled WGS sequence"/>
</dbReference>
<name>A0A8J4DMD7_9ACTN</name>
<evidence type="ECO:0000313" key="9">
    <source>
        <dbReference type="Proteomes" id="UP000619260"/>
    </source>
</evidence>
<evidence type="ECO:0000256" key="5">
    <source>
        <dbReference type="ARBA" id="ARBA00023002"/>
    </source>
</evidence>
<keyword evidence="5" id="KW-0560">Oxidoreductase</keyword>
<protein>
    <submittedName>
        <fullName evidence="8">NADH dehydrogenase</fullName>
    </submittedName>
</protein>
<dbReference type="SUPFAM" id="SSF51905">
    <property type="entry name" value="FAD/NAD(P)-binding domain"/>
    <property type="match status" value="2"/>
</dbReference>
<dbReference type="InterPro" id="IPR023753">
    <property type="entry name" value="FAD/NAD-binding_dom"/>
</dbReference>
<evidence type="ECO:0000256" key="6">
    <source>
        <dbReference type="SAM" id="MobiDB-lite"/>
    </source>
</evidence>
<sequence length="404" mass="43401">MRVLFVGGGYVTVWAHRAMRRAIRRGDVTTTVVAPGLTHRFHGFTGEVLGDLLPPRRLVTDLAELCPAATLVDGTVTAVDLERRRATVRTADGVTEVEYDQLVLAAGSSDSRTPPGIGAHGYSAKDPAGFALLHRRLAQPWRDLVVVGGGLAGAELCAAIAERFRDDGRRIQLVHSGPALVPELLPRYRGLARYVHRQLDRYGVRVRTGTAVREVGPTGVALADGTLLPADLVVSTSGQRPVAVPGTEQLPRLPDGRLRVDAFLRVAGRPEVWSGGDLAAVPHIASGRPSPANALWAIKHGGRLGRNLVRQLRGRTPRRFGYPGLGRSACLGVGKGAAHLYGVPFTGWLAWFTRAVFFLAYMPSRRQARAAAGELLTAVRTRHRRPSPSTNPSTATSDPSLEQA</sequence>
<keyword evidence="9" id="KW-1185">Reference proteome</keyword>
<dbReference type="AlphaFoldDB" id="A0A8J4DMD7"/>
<evidence type="ECO:0000259" key="7">
    <source>
        <dbReference type="Pfam" id="PF07992"/>
    </source>
</evidence>
<feature type="region of interest" description="Disordered" evidence="6">
    <location>
        <begin position="379"/>
        <end position="404"/>
    </location>
</feature>
<dbReference type="PANTHER" id="PTHR42913">
    <property type="entry name" value="APOPTOSIS-INDUCING FACTOR 1"/>
    <property type="match status" value="1"/>
</dbReference>
<evidence type="ECO:0000256" key="4">
    <source>
        <dbReference type="ARBA" id="ARBA00022827"/>
    </source>
</evidence>
<reference evidence="8" key="1">
    <citation type="submission" date="2021-01" db="EMBL/GenBank/DDBJ databases">
        <title>Whole genome shotgun sequence of Virgisporangium aliadipatigenens NBRC 105644.</title>
        <authorList>
            <person name="Komaki H."/>
            <person name="Tamura T."/>
        </authorList>
    </citation>
    <scope>NUCLEOTIDE SEQUENCE</scope>
    <source>
        <strain evidence="8">NBRC 105644</strain>
    </source>
</reference>
<dbReference type="GO" id="GO:0003955">
    <property type="term" value="F:NAD(P)H dehydrogenase (quinone) activity"/>
    <property type="evidence" value="ECO:0007669"/>
    <property type="project" value="TreeGrafter"/>
</dbReference>
<keyword evidence="3" id="KW-0285">Flavoprotein</keyword>
<dbReference type="GO" id="GO:0019646">
    <property type="term" value="P:aerobic electron transport chain"/>
    <property type="evidence" value="ECO:0007669"/>
    <property type="project" value="TreeGrafter"/>
</dbReference>
<comment type="cofactor">
    <cofactor evidence="1">
        <name>FAD</name>
        <dbReference type="ChEBI" id="CHEBI:57692"/>
    </cofactor>
</comment>
<feature type="compositionally biased region" description="Low complexity" evidence="6">
    <location>
        <begin position="387"/>
        <end position="404"/>
    </location>
</feature>
<dbReference type="InterPro" id="IPR036188">
    <property type="entry name" value="FAD/NAD-bd_sf"/>
</dbReference>
<evidence type="ECO:0000256" key="3">
    <source>
        <dbReference type="ARBA" id="ARBA00022630"/>
    </source>
</evidence>
<evidence type="ECO:0000313" key="8">
    <source>
        <dbReference type="EMBL" id="GIJ43675.1"/>
    </source>
</evidence>
<dbReference type="Gene3D" id="3.50.50.100">
    <property type="match status" value="1"/>
</dbReference>
<dbReference type="PANTHER" id="PTHR42913:SF3">
    <property type="entry name" value="64 KDA MITOCHONDRIAL NADH DEHYDROGENASE (EUROFUNG)"/>
    <property type="match status" value="1"/>
</dbReference>
<keyword evidence="4" id="KW-0274">FAD</keyword>